<proteinExistence type="predicted"/>
<organism evidence="1 2">
    <name type="scientific">Pogonophryne albipinna</name>
    <dbReference type="NCBI Taxonomy" id="1090488"/>
    <lineage>
        <taxon>Eukaryota</taxon>
        <taxon>Metazoa</taxon>
        <taxon>Chordata</taxon>
        <taxon>Craniata</taxon>
        <taxon>Vertebrata</taxon>
        <taxon>Euteleostomi</taxon>
        <taxon>Actinopterygii</taxon>
        <taxon>Neopterygii</taxon>
        <taxon>Teleostei</taxon>
        <taxon>Neoteleostei</taxon>
        <taxon>Acanthomorphata</taxon>
        <taxon>Eupercaria</taxon>
        <taxon>Perciformes</taxon>
        <taxon>Notothenioidei</taxon>
        <taxon>Pogonophryne</taxon>
    </lineage>
</organism>
<protein>
    <recommendedName>
        <fullName evidence="3">Thioredoxin domain-containing protein</fullName>
    </recommendedName>
</protein>
<keyword evidence="2" id="KW-1185">Reference proteome</keyword>
<reference evidence="1" key="1">
    <citation type="submission" date="2022-11" db="EMBL/GenBank/DDBJ databases">
        <title>Chromosome-level genome of Pogonophryne albipinna.</title>
        <authorList>
            <person name="Jo E."/>
        </authorList>
    </citation>
    <scope>NUCLEOTIDE SEQUENCE</scope>
    <source>
        <strain evidence="1">SGF0006</strain>
        <tissue evidence="1">Muscle</tissue>
    </source>
</reference>
<dbReference type="EMBL" id="JAPTMU010000453">
    <property type="protein sequence ID" value="KAJ4918568.1"/>
    <property type="molecule type" value="Genomic_DNA"/>
</dbReference>
<gene>
    <name evidence="1" type="ORF">JOQ06_022443</name>
</gene>
<evidence type="ECO:0000313" key="2">
    <source>
        <dbReference type="Proteomes" id="UP001219934"/>
    </source>
</evidence>
<accession>A0AAD6F2F4</accession>
<sequence>MCGDLVLMLIDGDADSYLCQRLPHLSSMSQQGGVATAYVCQNFTCSPPVTDPQELRRLLLDGNMETLAE</sequence>
<dbReference type="Proteomes" id="UP001219934">
    <property type="component" value="Unassembled WGS sequence"/>
</dbReference>
<evidence type="ECO:0000313" key="1">
    <source>
        <dbReference type="EMBL" id="KAJ4918568.1"/>
    </source>
</evidence>
<dbReference type="AlphaFoldDB" id="A0AAD6F2F4"/>
<name>A0AAD6F2F4_9TELE</name>
<evidence type="ECO:0008006" key="3">
    <source>
        <dbReference type="Google" id="ProtNLM"/>
    </source>
</evidence>
<comment type="caution">
    <text evidence="1">The sequence shown here is derived from an EMBL/GenBank/DDBJ whole genome shotgun (WGS) entry which is preliminary data.</text>
</comment>